<organism evidence="6 7">
    <name type="scientific">Subdoligranulum variabile</name>
    <dbReference type="NCBI Taxonomy" id="214851"/>
    <lineage>
        <taxon>Bacteria</taxon>
        <taxon>Bacillati</taxon>
        <taxon>Bacillota</taxon>
        <taxon>Clostridia</taxon>
        <taxon>Eubacteriales</taxon>
        <taxon>Oscillospiraceae</taxon>
        <taxon>Subdoligranulum</taxon>
    </lineage>
</organism>
<dbReference type="Proteomes" id="UP000782880">
    <property type="component" value="Unassembled WGS sequence"/>
</dbReference>
<evidence type="ECO:0000313" key="7">
    <source>
        <dbReference type="Proteomes" id="UP000782880"/>
    </source>
</evidence>
<accession>A0A921IN82</accession>
<protein>
    <submittedName>
        <fullName evidence="6">ABC transporter substrate-binding protein</fullName>
    </submittedName>
</protein>
<dbReference type="PROSITE" id="PS51257">
    <property type="entry name" value="PROKAR_LIPOPROTEIN"/>
    <property type="match status" value="1"/>
</dbReference>
<evidence type="ECO:0000259" key="5">
    <source>
        <dbReference type="Pfam" id="PF13458"/>
    </source>
</evidence>
<dbReference type="AlphaFoldDB" id="A0A921IN82"/>
<feature type="domain" description="Leucine-binding protein" evidence="5">
    <location>
        <begin position="50"/>
        <end position="386"/>
    </location>
</feature>
<comment type="caution">
    <text evidence="6">The sequence shown here is derived from an EMBL/GenBank/DDBJ whole genome shotgun (WGS) entry which is preliminary data.</text>
</comment>
<reference evidence="6" key="1">
    <citation type="journal article" date="2021" name="PeerJ">
        <title>Extensive microbial diversity within the chicken gut microbiome revealed by metagenomics and culture.</title>
        <authorList>
            <person name="Gilroy R."/>
            <person name="Ravi A."/>
            <person name="Getino M."/>
            <person name="Pursley I."/>
            <person name="Horton D.L."/>
            <person name="Alikhan N.F."/>
            <person name="Baker D."/>
            <person name="Gharbi K."/>
            <person name="Hall N."/>
            <person name="Watson M."/>
            <person name="Adriaenssens E.M."/>
            <person name="Foster-Nyarko E."/>
            <person name="Jarju S."/>
            <person name="Secka A."/>
            <person name="Antonio M."/>
            <person name="Oren A."/>
            <person name="Chaudhuri R.R."/>
            <person name="La Ragione R."/>
            <person name="Hildebrand F."/>
            <person name="Pallen M.J."/>
        </authorList>
    </citation>
    <scope>NUCLEOTIDE SEQUENCE</scope>
    <source>
        <strain evidence="6">ChiBcec21-2208</strain>
    </source>
</reference>
<dbReference type="EMBL" id="DYVE01000257">
    <property type="protein sequence ID" value="HJG28942.1"/>
    <property type="molecule type" value="Genomic_DNA"/>
</dbReference>
<evidence type="ECO:0000256" key="3">
    <source>
        <dbReference type="SAM" id="MobiDB-lite"/>
    </source>
</evidence>
<dbReference type="PANTHER" id="PTHR30483:SF6">
    <property type="entry name" value="PERIPLASMIC BINDING PROTEIN OF ABC TRANSPORTER FOR NATURAL AMINO ACIDS"/>
    <property type="match status" value="1"/>
</dbReference>
<evidence type="ECO:0000256" key="4">
    <source>
        <dbReference type="SAM" id="SignalP"/>
    </source>
</evidence>
<evidence type="ECO:0000256" key="2">
    <source>
        <dbReference type="ARBA" id="ARBA00022729"/>
    </source>
</evidence>
<sequence length="398" mass="41727">MKRIVSFVLAAGMALSMAACSSSGSSTAQESSSTASSATSATEESSGGEILIGCLQDITGSTSSLGISVQAGAQAAVDEINANGGINGKTLVMNTYDTKGDVTEAVNAYITAVTVDEVSLVVGPPVANIANAIKETSEGYDVPVVGLAMDPSCQLKEDGTPYKNMFCLQPSADSQGEIMAAFALKNGYKTFGVLYNQENSYSVSLLDPFLDRLAEDGVTVDDSMIVAFGAADTDYKTLLQPLVSANVDAIYCPNYTQQLVAIVTAATELGYEGKIIAGLDAAPAFNTTYGGDCSNVYYINNINTEDPEIAAKIAEIEDTVSAPNKYFLGYDIVMAAADAISKNGTDYEALHSAFENLSYEGITGTITIDPATHMPTGMSMFMYTYDNQTPVMLEQFAG</sequence>
<comment type="similarity">
    <text evidence="1">Belongs to the leucine-binding protein family.</text>
</comment>
<dbReference type="Pfam" id="PF13458">
    <property type="entry name" value="Peripla_BP_6"/>
    <property type="match status" value="1"/>
</dbReference>
<name>A0A921IN82_9FIRM</name>
<feature type="region of interest" description="Disordered" evidence="3">
    <location>
        <begin position="25"/>
        <end position="44"/>
    </location>
</feature>
<keyword evidence="2 4" id="KW-0732">Signal</keyword>
<proteinExistence type="inferred from homology"/>
<dbReference type="InterPro" id="IPR051010">
    <property type="entry name" value="BCAA_transport"/>
</dbReference>
<reference evidence="6" key="2">
    <citation type="submission" date="2021-09" db="EMBL/GenBank/DDBJ databases">
        <authorList>
            <person name="Gilroy R."/>
        </authorList>
    </citation>
    <scope>NUCLEOTIDE SEQUENCE</scope>
    <source>
        <strain evidence="6">ChiBcec21-2208</strain>
    </source>
</reference>
<evidence type="ECO:0000256" key="1">
    <source>
        <dbReference type="ARBA" id="ARBA00010062"/>
    </source>
</evidence>
<dbReference type="Gene3D" id="3.40.50.2300">
    <property type="match status" value="2"/>
</dbReference>
<dbReference type="PANTHER" id="PTHR30483">
    <property type="entry name" value="LEUCINE-SPECIFIC-BINDING PROTEIN"/>
    <property type="match status" value="1"/>
</dbReference>
<dbReference type="InterPro" id="IPR028082">
    <property type="entry name" value="Peripla_BP_I"/>
</dbReference>
<feature type="chain" id="PRO_5039622976" evidence="4">
    <location>
        <begin position="29"/>
        <end position="398"/>
    </location>
</feature>
<dbReference type="SUPFAM" id="SSF53822">
    <property type="entry name" value="Periplasmic binding protein-like I"/>
    <property type="match status" value="1"/>
</dbReference>
<feature type="signal peptide" evidence="4">
    <location>
        <begin position="1"/>
        <end position="28"/>
    </location>
</feature>
<evidence type="ECO:0000313" key="6">
    <source>
        <dbReference type="EMBL" id="HJG28942.1"/>
    </source>
</evidence>
<dbReference type="InterPro" id="IPR028081">
    <property type="entry name" value="Leu-bd"/>
</dbReference>
<gene>
    <name evidence="6" type="ORF">K8V20_09930</name>
</gene>